<gene>
    <name evidence="2" type="ORF">Vsou_08700</name>
</gene>
<name>A0ABN6SRZ3_9CREN</name>
<evidence type="ECO:0000256" key="1">
    <source>
        <dbReference type="SAM" id="Phobius"/>
    </source>
</evidence>
<sequence length="81" mass="8930">MIIGSMVIHGKIKNGEGVSLITLFQWGLSRYGNAGNGVRSSRVQFIIPVVSSVLCLIIKVFISYLINNCFVITISKKYVHS</sequence>
<accession>A0ABN6SRZ3</accession>
<keyword evidence="1" id="KW-1133">Transmembrane helix</keyword>
<protein>
    <submittedName>
        <fullName evidence="2">Uncharacterized protein</fullName>
    </submittedName>
</protein>
<keyword evidence="1" id="KW-0812">Transmembrane</keyword>
<keyword evidence="3" id="KW-1185">Reference proteome</keyword>
<evidence type="ECO:0000313" key="3">
    <source>
        <dbReference type="Proteomes" id="UP001060771"/>
    </source>
</evidence>
<organism evidence="2 3">
    <name type="scientific">Vulcanisaeta souniana JCM 11219</name>
    <dbReference type="NCBI Taxonomy" id="1293586"/>
    <lineage>
        <taxon>Archaea</taxon>
        <taxon>Thermoproteota</taxon>
        <taxon>Thermoprotei</taxon>
        <taxon>Thermoproteales</taxon>
        <taxon>Thermoproteaceae</taxon>
        <taxon>Vulcanisaeta</taxon>
    </lineage>
</organism>
<feature type="transmembrane region" description="Helical" evidence="1">
    <location>
        <begin position="45"/>
        <end position="66"/>
    </location>
</feature>
<keyword evidence="1" id="KW-0472">Membrane</keyword>
<evidence type="ECO:0000313" key="2">
    <source>
        <dbReference type="EMBL" id="BDR91777.1"/>
    </source>
</evidence>
<dbReference type="Proteomes" id="UP001060771">
    <property type="component" value="Chromosome"/>
</dbReference>
<reference evidence="3" key="1">
    <citation type="submission" date="2022-09" db="EMBL/GenBank/DDBJ databases">
        <title>Complete genome sequence of Vulcanisaeta souniana.</title>
        <authorList>
            <person name="Kato S."/>
            <person name="Itoh T."/>
            <person name="Ohkuma M."/>
        </authorList>
    </citation>
    <scope>NUCLEOTIDE SEQUENCE [LARGE SCALE GENOMIC DNA]</scope>
    <source>
        <strain evidence="3">JCM 11219</strain>
    </source>
</reference>
<proteinExistence type="predicted"/>
<dbReference type="EMBL" id="AP026830">
    <property type="protein sequence ID" value="BDR91777.1"/>
    <property type="molecule type" value="Genomic_DNA"/>
</dbReference>